<dbReference type="RefSeq" id="WP_342028217.1">
    <property type="nucleotide sequence ID" value="NZ_FNTV01000001.1"/>
</dbReference>
<keyword evidence="2 5" id="KW-0812">Transmembrane</keyword>
<dbReference type="EMBL" id="FNTV01000001">
    <property type="protein sequence ID" value="SEE89306.1"/>
    <property type="molecule type" value="Genomic_DNA"/>
</dbReference>
<evidence type="ECO:0000256" key="2">
    <source>
        <dbReference type="ARBA" id="ARBA00022692"/>
    </source>
</evidence>
<proteinExistence type="predicted"/>
<dbReference type="GO" id="GO:0016020">
    <property type="term" value="C:membrane"/>
    <property type="evidence" value="ECO:0007669"/>
    <property type="project" value="UniProtKB-SubCell"/>
</dbReference>
<evidence type="ECO:0000256" key="5">
    <source>
        <dbReference type="SAM" id="Phobius"/>
    </source>
</evidence>
<evidence type="ECO:0000313" key="7">
    <source>
        <dbReference type="Proteomes" id="UP000182725"/>
    </source>
</evidence>
<feature type="transmembrane region" description="Helical" evidence="5">
    <location>
        <begin position="40"/>
        <end position="64"/>
    </location>
</feature>
<dbReference type="NCBIfam" id="NF033740">
    <property type="entry name" value="MarP_fam_protase"/>
    <property type="match status" value="1"/>
</dbReference>
<feature type="transmembrane region" description="Helical" evidence="5">
    <location>
        <begin position="12"/>
        <end position="33"/>
    </location>
</feature>
<dbReference type="Gene3D" id="2.40.10.10">
    <property type="entry name" value="Trypsin-like serine proteases"/>
    <property type="match status" value="2"/>
</dbReference>
<feature type="transmembrane region" description="Helical" evidence="5">
    <location>
        <begin position="76"/>
        <end position="94"/>
    </location>
</feature>
<accession>A0A1H5MJ46</accession>
<dbReference type="GO" id="GO:0004252">
    <property type="term" value="F:serine-type endopeptidase activity"/>
    <property type="evidence" value="ECO:0007669"/>
    <property type="project" value="InterPro"/>
</dbReference>
<evidence type="ECO:0000256" key="1">
    <source>
        <dbReference type="ARBA" id="ARBA00004141"/>
    </source>
</evidence>
<dbReference type="AlphaFoldDB" id="A0A1H5MJ46"/>
<evidence type="ECO:0000256" key="4">
    <source>
        <dbReference type="ARBA" id="ARBA00023136"/>
    </source>
</evidence>
<gene>
    <name evidence="6" type="ORF">SAMN04489740_2971</name>
</gene>
<dbReference type="PANTHER" id="PTHR43019">
    <property type="entry name" value="SERINE ENDOPROTEASE DEGS"/>
    <property type="match status" value="1"/>
</dbReference>
<dbReference type="InterPro" id="IPR003825">
    <property type="entry name" value="Colicin-V_CvpA"/>
</dbReference>
<dbReference type="InterPro" id="IPR047680">
    <property type="entry name" value="MarP-like"/>
</dbReference>
<dbReference type="InterPro" id="IPR043504">
    <property type="entry name" value="Peptidase_S1_PA_chymotrypsin"/>
</dbReference>
<sequence length="407" mass="41663">MDWALAREELYATVLGFSWLDVVLILWLLWQLIYGLNAGLVVALGGLAGFIAGAVGAFFAAPFVSQLAPNPGLRTVMVIGATVLLIAIGHGVGMKLGRAIGRFVKSDSIRSVNRILGGLLNIAVGALVISFLSFGVSNLGIPAVSTALSDSQVISKIDAWTPKPVKEAVAQVRSLVLDEGIPALLNPSGPNVEVAAPMADTNTEAWNTAAESVMKISGTAFQCGQNQTGTGFVISPGRVLTNAHVVAGVSMPVVQTQQQGALPARVVYFDASHDLAILAVDSLDAQPLATSATVPGNTPTAFAGYPLGGPLQIRAATVLSSAPMMVPDITDGASTMLDVYQLAGNVQSGNSGGPLLDSKGDVIGVIFAKATSASNVGFALTMEEVSPVITAAPHLNSPVPSGSCKVS</sequence>
<keyword evidence="4 5" id="KW-0472">Membrane</keyword>
<keyword evidence="3 5" id="KW-1133">Transmembrane helix</keyword>
<dbReference type="PRINTS" id="PR00834">
    <property type="entry name" value="PROTEASES2C"/>
</dbReference>
<comment type="subcellular location">
    <subcellularLocation>
        <location evidence="1">Membrane</location>
        <topology evidence="1">Multi-pass membrane protein</topology>
    </subcellularLocation>
</comment>
<dbReference type="SUPFAM" id="SSF50494">
    <property type="entry name" value="Trypsin-like serine proteases"/>
    <property type="match status" value="1"/>
</dbReference>
<dbReference type="InterPro" id="IPR001940">
    <property type="entry name" value="Peptidase_S1C"/>
</dbReference>
<dbReference type="InterPro" id="IPR009003">
    <property type="entry name" value="Peptidase_S1_PA"/>
</dbReference>
<dbReference type="Pfam" id="PF13365">
    <property type="entry name" value="Trypsin_2"/>
    <property type="match status" value="1"/>
</dbReference>
<organism evidence="6 7">
    <name type="scientific">Arthrobacter alpinus</name>
    <dbReference type="NCBI Taxonomy" id="656366"/>
    <lineage>
        <taxon>Bacteria</taxon>
        <taxon>Bacillati</taxon>
        <taxon>Actinomycetota</taxon>
        <taxon>Actinomycetes</taxon>
        <taxon>Micrococcales</taxon>
        <taxon>Micrococcaceae</taxon>
        <taxon>Arthrobacter</taxon>
    </lineage>
</organism>
<dbReference type="GO" id="GO:0006508">
    <property type="term" value="P:proteolysis"/>
    <property type="evidence" value="ECO:0007669"/>
    <property type="project" value="InterPro"/>
</dbReference>
<dbReference type="GO" id="GO:0009403">
    <property type="term" value="P:toxin biosynthetic process"/>
    <property type="evidence" value="ECO:0007669"/>
    <property type="project" value="InterPro"/>
</dbReference>
<reference evidence="6 7" key="1">
    <citation type="submission" date="2016-10" db="EMBL/GenBank/DDBJ databases">
        <authorList>
            <person name="de Groot N.N."/>
        </authorList>
    </citation>
    <scope>NUCLEOTIDE SEQUENCE [LARGE SCALE GENOMIC DNA]</scope>
    <source>
        <strain evidence="6 7">DSM 22274</strain>
    </source>
</reference>
<dbReference type="PANTHER" id="PTHR43019:SF23">
    <property type="entry name" value="PROTEASE DO-LIKE 5, CHLOROPLASTIC"/>
    <property type="match status" value="1"/>
</dbReference>
<dbReference type="Pfam" id="PF02674">
    <property type="entry name" value="Colicin_V"/>
    <property type="match status" value="1"/>
</dbReference>
<evidence type="ECO:0000313" key="6">
    <source>
        <dbReference type="EMBL" id="SEE89306.1"/>
    </source>
</evidence>
<dbReference type="Proteomes" id="UP000182725">
    <property type="component" value="Unassembled WGS sequence"/>
</dbReference>
<name>A0A1H5MJ46_9MICC</name>
<protein>
    <submittedName>
        <fullName evidence="6">Colicin V production protein</fullName>
    </submittedName>
</protein>
<feature type="transmembrane region" description="Helical" evidence="5">
    <location>
        <begin position="115"/>
        <end position="136"/>
    </location>
</feature>
<evidence type="ECO:0000256" key="3">
    <source>
        <dbReference type="ARBA" id="ARBA00022989"/>
    </source>
</evidence>